<dbReference type="SUPFAM" id="SSF55729">
    <property type="entry name" value="Acyl-CoA N-acyltransferases (Nat)"/>
    <property type="match status" value="1"/>
</dbReference>
<dbReference type="PANTHER" id="PTHR43415">
    <property type="entry name" value="SPERMIDINE N(1)-ACETYLTRANSFERASE"/>
    <property type="match status" value="1"/>
</dbReference>
<evidence type="ECO:0000259" key="1">
    <source>
        <dbReference type="PROSITE" id="PS51186"/>
    </source>
</evidence>
<dbReference type="InterPro" id="IPR000182">
    <property type="entry name" value="GNAT_dom"/>
</dbReference>
<accession>A0A7Z7AVI1</accession>
<keyword evidence="2" id="KW-0808">Transferase</keyword>
<feature type="domain" description="N-acetyltransferase" evidence="1">
    <location>
        <begin position="11"/>
        <end position="176"/>
    </location>
</feature>
<keyword evidence="3" id="KW-1185">Reference proteome</keyword>
<dbReference type="Gene3D" id="3.40.630.30">
    <property type="match status" value="1"/>
</dbReference>
<dbReference type="EMBL" id="FNCA01000002">
    <property type="protein sequence ID" value="SDF57670.1"/>
    <property type="molecule type" value="Genomic_DNA"/>
</dbReference>
<name>A0A7Z7AVI1_9EURY</name>
<dbReference type="InterPro" id="IPR016181">
    <property type="entry name" value="Acyl_CoA_acyltransferase"/>
</dbReference>
<evidence type="ECO:0000313" key="2">
    <source>
        <dbReference type="EMBL" id="SDF57670.1"/>
    </source>
</evidence>
<gene>
    <name evidence="2" type="ORF">SAMN04488589_0931</name>
</gene>
<dbReference type="GO" id="GO:0016747">
    <property type="term" value="F:acyltransferase activity, transferring groups other than amino-acyl groups"/>
    <property type="evidence" value="ECO:0007669"/>
    <property type="project" value="InterPro"/>
</dbReference>
<dbReference type="PROSITE" id="PS51186">
    <property type="entry name" value="GNAT"/>
    <property type="match status" value="1"/>
</dbReference>
<sequence length="197" mass="22654">MYRPFIVGMNIYLRGLERSDIEDPYFQWLNDREVTQFMESGNFPNTLEDMESFFQSNSLNKDTVIFAIIDSQTDKHIGNVKLGPINWISRNSHMGIMIGDKASWGKGYGYECVKLIVDYAFNVLNLHKVMLGVVEQNKAALKLYQKVGFTIEGICKEQFNLDGKYCDVLYMGLLKRDYLTTNGSICFDPDGIDFYVD</sequence>
<dbReference type="Proteomes" id="UP000199259">
    <property type="component" value="Unassembled WGS sequence"/>
</dbReference>
<dbReference type="AlphaFoldDB" id="A0A7Z7AVI1"/>
<reference evidence="2 3" key="1">
    <citation type="submission" date="2016-10" db="EMBL/GenBank/DDBJ databases">
        <authorList>
            <person name="Varghese N."/>
            <person name="Submissions S."/>
        </authorList>
    </citation>
    <scope>NUCLEOTIDE SEQUENCE [LARGE SCALE GENOMIC DNA]</scope>
    <source>
        <strain evidence="2 3">PL 12/M</strain>
    </source>
</reference>
<protein>
    <submittedName>
        <fullName evidence="2">Protein N-acetyltransferase, RimJ/RimL family</fullName>
    </submittedName>
</protein>
<dbReference type="Pfam" id="PF13302">
    <property type="entry name" value="Acetyltransf_3"/>
    <property type="match status" value="1"/>
</dbReference>
<evidence type="ECO:0000313" key="3">
    <source>
        <dbReference type="Proteomes" id="UP000199259"/>
    </source>
</evidence>
<organism evidence="2 3">
    <name type="scientific">Methanolobus vulcani</name>
    <dbReference type="NCBI Taxonomy" id="38026"/>
    <lineage>
        <taxon>Archaea</taxon>
        <taxon>Methanobacteriati</taxon>
        <taxon>Methanobacteriota</taxon>
        <taxon>Stenosarchaea group</taxon>
        <taxon>Methanomicrobia</taxon>
        <taxon>Methanosarcinales</taxon>
        <taxon>Methanosarcinaceae</taxon>
        <taxon>Methanolobus</taxon>
    </lineage>
</organism>
<dbReference type="PANTHER" id="PTHR43415:SF3">
    <property type="entry name" value="GNAT-FAMILY ACETYLTRANSFERASE"/>
    <property type="match status" value="1"/>
</dbReference>
<comment type="caution">
    <text evidence="2">The sequence shown here is derived from an EMBL/GenBank/DDBJ whole genome shotgun (WGS) entry which is preliminary data.</text>
</comment>
<proteinExistence type="predicted"/>